<accession>A0A2S5BE86</accession>
<sequence length="740" mass="78645">MSSVLTPWLEREFLSQRNSHGDTLPPESLSEPKRLQLVTAKGYGDHEGQKVIWCDMADGALWIDCCIPFDVLSAFNSSRAKTFESSSATKCLFKLLSYRFLVAQPIIPDRNSPRKPPPRTGAGTGAPSSTGPTAVKPPRICLWIDRFEYYAYGNSSLRNAYLSFRRWGGNPNDAGEEKRRSQERVGWVTRIEKQARGPPRTVVATAAAAAPPKEVAFLQDLQQGTSDPKPRPRKPSPIPAVVSESGTEAPPPPPPPPPHAEPPADCSAVNIQAPAPPTTAPAPRPASSAWPAPDSPLPPVDWTQTRQRLERLETALRRIPVATVAAAEGPEPAAQIESDEPLTAAAAVAEPRHVGVSPGAQDVDPVQHDEAKPIEMDWSAARQKLRVAAADMNSTRIASGPGSKGDDVPGVAVDPGDGQELTSRRSPPAQPNPTLALTALANTVAPPSTTAAPGAPTASPTRKQAIRTDWAAAQARIADLQKAKANALAAAALPTRSMYAAAPGSSARAATRAVPATLPRGLDQMSGSPAKRRRTTSHTLPSYPSDRDERDASIFSQAQAASPLKSNGALFRSPSPALARSPSPTRTLETTGAANELLRPKSPSIAIASQRWSSPLTSLVASSETEEDVVMESVEPAEQPAGAATASPTLAAATQQVLTALPAPPPSAAAGLVAPKVEEPAEQHWPLRRQLAQDSAATETGRMLSQRPPLQANQERRHWRIKPELFDFGLWCKANGLRVR</sequence>
<evidence type="ECO:0000256" key="1">
    <source>
        <dbReference type="SAM" id="MobiDB-lite"/>
    </source>
</evidence>
<feature type="region of interest" description="Disordered" evidence="1">
    <location>
        <begin position="695"/>
        <end position="715"/>
    </location>
</feature>
<name>A0A2S5BE86_9BASI</name>
<feature type="compositionally biased region" description="Pro residues" evidence="1">
    <location>
        <begin position="249"/>
        <end position="261"/>
    </location>
</feature>
<feature type="compositionally biased region" description="Low complexity" evidence="1">
    <location>
        <begin position="432"/>
        <end position="461"/>
    </location>
</feature>
<feature type="region of interest" description="Disordered" evidence="1">
    <location>
        <begin position="565"/>
        <end position="594"/>
    </location>
</feature>
<dbReference type="OrthoDB" id="2530492at2759"/>
<keyword evidence="3" id="KW-1185">Reference proteome</keyword>
<feature type="compositionally biased region" description="Low complexity" evidence="1">
    <location>
        <begin position="501"/>
        <end position="513"/>
    </location>
</feature>
<feature type="region of interest" description="Disordered" evidence="1">
    <location>
        <begin position="108"/>
        <end position="133"/>
    </location>
</feature>
<dbReference type="EMBL" id="PJQD01000019">
    <property type="protein sequence ID" value="POY75080.1"/>
    <property type="molecule type" value="Genomic_DNA"/>
</dbReference>
<feature type="compositionally biased region" description="Low complexity" evidence="1">
    <location>
        <begin position="572"/>
        <end position="584"/>
    </location>
</feature>
<feature type="region of interest" description="Disordered" evidence="1">
    <location>
        <begin position="223"/>
        <end position="305"/>
    </location>
</feature>
<feature type="region of interest" description="Disordered" evidence="1">
    <location>
        <begin position="501"/>
        <end position="550"/>
    </location>
</feature>
<feature type="region of interest" description="Disordered" evidence="1">
    <location>
        <begin position="394"/>
        <end position="465"/>
    </location>
</feature>
<evidence type="ECO:0000313" key="3">
    <source>
        <dbReference type="Proteomes" id="UP000237144"/>
    </source>
</evidence>
<proteinExistence type="predicted"/>
<reference evidence="2 3" key="1">
    <citation type="journal article" date="2018" name="Front. Microbiol.">
        <title>Prospects for Fungal Bioremediation of Acidic Radioactive Waste Sites: Characterization and Genome Sequence of Rhodotorula taiwanensis MD1149.</title>
        <authorList>
            <person name="Tkavc R."/>
            <person name="Matrosova V.Y."/>
            <person name="Grichenko O.E."/>
            <person name="Gostincar C."/>
            <person name="Volpe R.P."/>
            <person name="Klimenkova P."/>
            <person name="Gaidamakova E.K."/>
            <person name="Zhou C.E."/>
            <person name="Stewart B.J."/>
            <person name="Lyman M.G."/>
            <person name="Malfatti S.A."/>
            <person name="Rubinfeld B."/>
            <person name="Courtot M."/>
            <person name="Singh J."/>
            <person name="Dalgard C.L."/>
            <person name="Hamilton T."/>
            <person name="Frey K.G."/>
            <person name="Gunde-Cimerman N."/>
            <person name="Dugan L."/>
            <person name="Daly M.J."/>
        </authorList>
    </citation>
    <scope>NUCLEOTIDE SEQUENCE [LARGE SCALE GENOMIC DNA]</scope>
    <source>
        <strain evidence="2 3">MD1149</strain>
    </source>
</reference>
<feature type="compositionally biased region" description="Pro residues" evidence="1">
    <location>
        <begin position="274"/>
        <end position="284"/>
    </location>
</feature>
<comment type="caution">
    <text evidence="2">The sequence shown here is derived from an EMBL/GenBank/DDBJ whole genome shotgun (WGS) entry which is preliminary data.</text>
</comment>
<dbReference type="Proteomes" id="UP000237144">
    <property type="component" value="Unassembled WGS sequence"/>
</dbReference>
<dbReference type="AlphaFoldDB" id="A0A2S5BE86"/>
<feature type="compositionally biased region" description="Low complexity" evidence="1">
    <location>
        <begin position="408"/>
        <end position="418"/>
    </location>
</feature>
<gene>
    <name evidence="2" type="ORF">BMF94_1709</name>
</gene>
<organism evidence="2 3">
    <name type="scientific">Rhodotorula taiwanensis</name>
    <dbReference type="NCBI Taxonomy" id="741276"/>
    <lineage>
        <taxon>Eukaryota</taxon>
        <taxon>Fungi</taxon>
        <taxon>Dikarya</taxon>
        <taxon>Basidiomycota</taxon>
        <taxon>Pucciniomycotina</taxon>
        <taxon>Microbotryomycetes</taxon>
        <taxon>Sporidiobolales</taxon>
        <taxon>Sporidiobolaceae</taxon>
        <taxon>Rhodotorula</taxon>
    </lineage>
</organism>
<protein>
    <submittedName>
        <fullName evidence="2">Uncharacterized protein</fullName>
    </submittedName>
</protein>
<evidence type="ECO:0000313" key="2">
    <source>
        <dbReference type="EMBL" id="POY75080.1"/>
    </source>
</evidence>